<dbReference type="EMBL" id="JBEDUW010000006">
    <property type="protein sequence ID" value="KAK9922388.1"/>
    <property type="molecule type" value="Genomic_DNA"/>
</dbReference>
<dbReference type="AlphaFoldDB" id="A0AAW1WCR2"/>
<protein>
    <recommendedName>
        <fullName evidence="1">Myb/SANT-like domain-containing protein</fullName>
    </recommendedName>
</protein>
<dbReference type="Pfam" id="PF12776">
    <property type="entry name" value="Myb_DNA-bind_3"/>
    <property type="match status" value="1"/>
</dbReference>
<sequence length="109" mass="12372">MEHALADILREERTLGHKGDGNWKCVAYNTAAAILSAQFDIQVTADNIKNRVKSLEKFYGIVSDILSQSGFSWDSSTQMINVDENSVWKEYSHNDAISFRYKRITIKLG</sequence>
<comment type="caution">
    <text evidence="2">The sequence shown here is derived from an EMBL/GenBank/DDBJ whole genome shotgun (WGS) entry which is preliminary data.</text>
</comment>
<proteinExistence type="predicted"/>
<evidence type="ECO:0000313" key="2">
    <source>
        <dbReference type="EMBL" id="KAK9922388.1"/>
    </source>
</evidence>
<dbReference type="Proteomes" id="UP001457282">
    <property type="component" value="Unassembled WGS sequence"/>
</dbReference>
<dbReference type="PANTHER" id="PTHR46929">
    <property type="entry name" value="EXPRESSED PROTEIN"/>
    <property type="match status" value="1"/>
</dbReference>
<organism evidence="2 3">
    <name type="scientific">Rubus argutus</name>
    <name type="common">Southern blackberry</name>
    <dbReference type="NCBI Taxonomy" id="59490"/>
    <lineage>
        <taxon>Eukaryota</taxon>
        <taxon>Viridiplantae</taxon>
        <taxon>Streptophyta</taxon>
        <taxon>Embryophyta</taxon>
        <taxon>Tracheophyta</taxon>
        <taxon>Spermatophyta</taxon>
        <taxon>Magnoliopsida</taxon>
        <taxon>eudicotyledons</taxon>
        <taxon>Gunneridae</taxon>
        <taxon>Pentapetalae</taxon>
        <taxon>rosids</taxon>
        <taxon>fabids</taxon>
        <taxon>Rosales</taxon>
        <taxon>Rosaceae</taxon>
        <taxon>Rosoideae</taxon>
        <taxon>Rosoideae incertae sedis</taxon>
        <taxon>Rubus</taxon>
    </lineage>
</organism>
<dbReference type="InterPro" id="IPR024752">
    <property type="entry name" value="Myb/SANT-like_dom"/>
</dbReference>
<keyword evidence="3" id="KW-1185">Reference proteome</keyword>
<reference evidence="2 3" key="1">
    <citation type="journal article" date="2023" name="G3 (Bethesda)">
        <title>A chromosome-length genome assembly and annotation of blackberry (Rubus argutus, cv. 'Hillquist').</title>
        <authorList>
            <person name="Bruna T."/>
            <person name="Aryal R."/>
            <person name="Dudchenko O."/>
            <person name="Sargent D.J."/>
            <person name="Mead D."/>
            <person name="Buti M."/>
            <person name="Cavallini A."/>
            <person name="Hytonen T."/>
            <person name="Andres J."/>
            <person name="Pham M."/>
            <person name="Weisz D."/>
            <person name="Mascagni F."/>
            <person name="Usai G."/>
            <person name="Natali L."/>
            <person name="Bassil N."/>
            <person name="Fernandez G.E."/>
            <person name="Lomsadze A."/>
            <person name="Armour M."/>
            <person name="Olukolu B."/>
            <person name="Poorten T."/>
            <person name="Britton C."/>
            <person name="Davik J."/>
            <person name="Ashrafi H."/>
            <person name="Aiden E.L."/>
            <person name="Borodovsky M."/>
            <person name="Worthington M."/>
        </authorList>
    </citation>
    <scope>NUCLEOTIDE SEQUENCE [LARGE SCALE GENOMIC DNA]</scope>
    <source>
        <strain evidence="2">PI 553951</strain>
    </source>
</reference>
<evidence type="ECO:0000259" key="1">
    <source>
        <dbReference type="Pfam" id="PF12776"/>
    </source>
</evidence>
<dbReference type="PANTHER" id="PTHR46929:SF3">
    <property type="entry name" value="MYB_SANT-LIKE DOMAIN-CONTAINING PROTEIN"/>
    <property type="match status" value="1"/>
</dbReference>
<evidence type="ECO:0000313" key="3">
    <source>
        <dbReference type="Proteomes" id="UP001457282"/>
    </source>
</evidence>
<name>A0AAW1WCR2_RUBAR</name>
<gene>
    <name evidence="2" type="ORF">M0R45_030853</name>
</gene>
<accession>A0AAW1WCR2</accession>
<feature type="domain" description="Myb/SANT-like" evidence="1">
    <location>
        <begin position="1"/>
        <end position="91"/>
    </location>
</feature>